<reference evidence="14 15" key="1">
    <citation type="journal article" date="2015" name="Plant Cell">
        <title>Oil accumulation by the oleaginous diatom Fistulifera solaris as revealed by the genome and transcriptome.</title>
        <authorList>
            <person name="Tanaka T."/>
            <person name="Maeda Y."/>
            <person name="Veluchamy A."/>
            <person name="Tanaka M."/>
            <person name="Abida H."/>
            <person name="Marechal E."/>
            <person name="Bowler C."/>
            <person name="Muto M."/>
            <person name="Sunaga Y."/>
            <person name="Tanaka M."/>
            <person name="Yoshino T."/>
            <person name="Taniguchi T."/>
            <person name="Fukuda Y."/>
            <person name="Nemoto M."/>
            <person name="Matsumoto M."/>
            <person name="Wong P.S."/>
            <person name="Aburatani S."/>
            <person name="Fujibuchi W."/>
        </authorList>
    </citation>
    <scope>NUCLEOTIDE SEQUENCE [LARGE SCALE GENOMIC DNA]</scope>
    <source>
        <strain evidence="14 15">JPCC DA0580</strain>
    </source>
</reference>
<feature type="compositionally biased region" description="Low complexity" evidence="13">
    <location>
        <begin position="279"/>
        <end position="289"/>
    </location>
</feature>
<keyword evidence="3" id="KW-0540">Nuclease</keyword>
<keyword evidence="9" id="KW-0233">DNA recombination</keyword>
<feature type="compositionally biased region" description="Polar residues" evidence="13">
    <location>
        <begin position="150"/>
        <end position="159"/>
    </location>
</feature>
<comment type="cofactor">
    <cofactor evidence="1">
        <name>Mg(2+)</name>
        <dbReference type="ChEBI" id="CHEBI:18420"/>
    </cofactor>
</comment>
<sequence length="621" mass="70536">MSSDDDSNDDRYLVSGGLSKPLRENQNETIIKQPPIRSKIAYDSSDSDDEIVVMPPVKGAKSSALPLGPKLTATGSNARDPVNMADDESASSDDRTSPLQFTLAQRLARRNETEKLTSNAMQNHVKRKDSSEKSNTSNTSSNPVRKESAHLSQETTYSIENKVGRLKMATSQPESLPSPASRSDESVRLMTKGISQRASENTTRYASLESDSDSDDSLLACSQLSNTRPASQTAPRMNPIFAKKPSAKAQQKELAKEMREQARRDKQLAKEMEKDMRQQQRLAKQAAAQAEKDDRKRRRIESDQTRGKRAIDELAVLMEHSLCYHEELTLRNDLQETGFLVDSYPSGLGCDVVQFIRYDYVNGGGTRAVEMLKQSKREEYQHLPIVGVVFHDPMDFISKIERDAHDEDDDYPKLESFLKGLEVGWRAAWRLGAEQRPRFIFYLNNVHATLDQLWVKSRRKDQSMKAPPTGEELQDALIWLSIQFCVDCIHYLCPEDLSTQINKMAVWLAREPYQRQMTDLECAKKTKMQCSDMDPPLVRSQDCWRRQLCQVPGISETMASSVVSYFPTMRSLYLRYQDKSLTEDQKILLLADCFGREGRRDVKCSDAVYRILTSKNPNELI</sequence>
<protein>
    <recommendedName>
        <fullName evidence="16">ERCC4 domain-containing protein</fullName>
    </recommendedName>
</protein>
<dbReference type="EMBL" id="BDSP01000095">
    <property type="protein sequence ID" value="GAX15648.1"/>
    <property type="molecule type" value="Genomic_DNA"/>
</dbReference>
<dbReference type="Pfam" id="PF21292">
    <property type="entry name" value="EME1-MUS81_C"/>
    <property type="match status" value="1"/>
</dbReference>
<feature type="compositionally biased region" description="Low complexity" evidence="13">
    <location>
        <begin position="133"/>
        <end position="142"/>
    </location>
</feature>
<evidence type="ECO:0000256" key="10">
    <source>
        <dbReference type="ARBA" id="ARBA00023204"/>
    </source>
</evidence>
<dbReference type="GO" id="GO:0016787">
    <property type="term" value="F:hydrolase activity"/>
    <property type="evidence" value="ECO:0007669"/>
    <property type="project" value="UniProtKB-KW"/>
</dbReference>
<keyword evidence="10" id="KW-0234">DNA repair</keyword>
<evidence type="ECO:0000256" key="6">
    <source>
        <dbReference type="ARBA" id="ARBA00022763"/>
    </source>
</evidence>
<feature type="compositionally biased region" description="Polar residues" evidence="13">
    <location>
        <begin position="226"/>
        <end position="235"/>
    </location>
</feature>
<evidence type="ECO:0000256" key="2">
    <source>
        <dbReference type="ARBA" id="ARBA00004123"/>
    </source>
</evidence>
<evidence type="ECO:0000256" key="1">
    <source>
        <dbReference type="ARBA" id="ARBA00001946"/>
    </source>
</evidence>
<dbReference type="PANTHER" id="PTHR21077:SF5">
    <property type="entry name" value="CROSSOVER JUNCTION ENDONUCLEASE MMS4"/>
    <property type="match status" value="1"/>
</dbReference>
<proteinExistence type="predicted"/>
<keyword evidence="12" id="KW-0469">Meiosis</keyword>
<keyword evidence="6" id="KW-0227">DNA damage</keyword>
<dbReference type="GO" id="GO:0051321">
    <property type="term" value="P:meiotic cell cycle"/>
    <property type="evidence" value="ECO:0007669"/>
    <property type="project" value="UniProtKB-KW"/>
</dbReference>
<organism evidence="14 15">
    <name type="scientific">Fistulifera solaris</name>
    <name type="common">Oleaginous diatom</name>
    <dbReference type="NCBI Taxonomy" id="1519565"/>
    <lineage>
        <taxon>Eukaryota</taxon>
        <taxon>Sar</taxon>
        <taxon>Stramenopiles</taxon>
        <taxon>Ochrophyta</taxon>
        <taxon>Bacillariophyta</taxon>
        <taxon>Bacillariophyceae</taxon>
        <taxon>Bacillariophycidae</taxon>
        <taxon>Naviculales</taxon>
        <taxon>Naviculaceae</taxon>
        <taxon>Fistulifera</taxon>
    </lineage>
</organism>
<dbReference type="Gene3D" id="1.10.150.670">
    <property type="entry name" value="Crossover junction endonuclease EME1, DNA-binding domain"/>
    <property type="match status" value="1"/>
</dbReference>
<dbReference type="OrthoDB" id="343092at2759"/>
<dbReference type="GO" id="GO:0006310">
    <property type="term" value="P:DNA recombination"/>
    <property type="evidence" value="ECO:0007669"/>
    <property type="project" value="UniProtKB-KW"/>
</dbReference>
<evidence type="ECO:0000256" key="8">
    <source>
        <dbReference type="ARBA" id="ARBA00022842"/>
    </source>
</evidence>
<evidence type="ECO:0000256" key="13">
    <source>
        <dbReference type="SAM" id="MobiDB-lite"/>
    </source>
</evidence>
<keyword evidence="15" id="KW-1185">Reference proteome</keyword>
<dbReference type="GO" id="GO:0048476">
    <property type="term" value="C:Holliday junction resolvase complex"/>
    <property type="evidence" value="ECO:0007669"/>
    <property type="project" value="InterPro"/>
</dbReference>
<dbReference type="Proteomes" id="UP000198406">
    <property type="component" value="Unassembled WGS sequence"/>
</dbReference>
<keyword evidence="8" id="KW-0460">Magnesium</keyword>
<dbReference type="AlphaFoldDB" id="A0A1Z5JPG5"/>
<feature type="compositionally biased region" description="Basic and acidic residues" evidence="13">
    <location>
        <begin position="250"/>
        <end position="278"/>
    </location>
</feature>
<evidence type="ECO:0000256" key="5">
    <source>
        <dbReference type="ARBA" id="ARBA00022759"/>
    </source>
</evidence>
<feature type="compositionally biased region" description="Basic and acidic residues" evidence="13">
    <location>
        <begin position="290"/>
        <end position="305"/>
    </location>
</feature>
<comment type="caution">
    <text evidence="14">The sequence shown here is derived from an EMBL/GenBank/DDBJ whole genome shotgun (WGS) entry which is preliminary data.</text>
</comment>
<feature type="compositionally biased region" description="Polar residues" evidence="13">
    <location>
        <begin position="193"/>
        <end position="205"/>
    </location>
</feature>
<gene>
    <name evidence="14" type="ORF">FisN_3Hh120</name>
</gene>
<evidence type="ECO:0000256" key="12">
    <source>
        <dbReference type="ARBA" id="ARBA00023254"/>
    </source>
</evidence>
<keyword evidence="11" id="KW-0539">Nucleus</keyword>
<dbReference type="GO" id="GO:0005634">
    <property type="term" value="C:nucleus"/>
    <property type="evidence" value="ECO:0007669"/>
    <property type="project" value="UniProtKB-SubCell"/>
</dbReference>
<keyword evidence="4" id="KW-0479">Metal-binding</keyword>
<dbReference type="InterPro" id="IPR042530">
    <property type="entry name" value="EME1/EME2_C"/>
</dbReference>
<evidence type="ECO:0000256" key="9">
    <source>
        <dbReference type="ARBA" id="ARBA00023172"/>
    </source>
</evidence>
<accession>A0A1Z5JPG5</accession>
<evidence type="ECO:0000256" key="4">
    <source>
        <dbReference type="ARBA" id="ARBA00022723"/>
    </source>
</evidence>
<feature type="region of interest" description="Disordered" evidence="13">
    <location>
        <begin position="1"/>
        <end position="305"/>
    </location>
</feature>
<dbReference type="PANTHER" id="PTHR21077">
    <property type="entry name" value="EME1 PROTEIN"/>
    <property type="match status" value="1"/>
</dbReference>
<name>A0A1Z5JPG5_FISSO</name>
<keyword evidence="5" id="KW-0255">Endonuclease</keyword>
<dbReference type="InterPro" id="IPR033310">
    <property type="entry name" value="Mms4/EME1/EME2"/>
</dbReference>
<keyword evidence="7" id="KW-0378">Hydrolase</keyword>
<dbReference type="InParanoid" id="A0A1Z5JPG5"/>
<comment type="subcellular location">
    <subcellularLocation>
        <location evidence="2">Nucleus</location>
    </subcellularLocation>
</comment>
<evidence type="ECO:0000256" key="7">
    <source>
        <dbReference type="ARBA" id="ARBA00022801"/>
    </source>
</evidence>
<evidence type="ECO:0008006" key="16">
    <source>
        <dbReference type="Google" id="ProtNLM"/>
    </source>
</evidence>
<dbReference type="GO" id="GO:0046872">
    <property type="term" value="F:metal ion binding"/>
    <property type="evidence" value="ECO:0007669"/>
    <property type="project" value="UniProtKB-KW"/>
</dbReference>
<dbReference type="GO" id="GO:0006281">
    <property type="term" value="P:DNA repair"/>
    <property type="evidence" value="ECO:0007669"/>
    <property type="project" value="UniProtKB-KW"/>
</dbReference>
<evidence type="ECO:0000313" key="15">
    <source>
        <dbReference type="Proteomes" id="UP000198406"/>
    </source>
</evidence>
<dbReference type="GO" id="GO:0004519">
    <property type="term" value="F:endonuclease activity"/>
    <property type="evidence" value="ECO:0007669"/>
    <property type="project" value="UniProtKB-KW"/>
</dbReference>
<feature type="compositionally biased region" description="Polar residues" evidence="13">
    <location>
        <begin position="169"/>
        <end position="181"/>
    </location>
</feature>
<evidence type="ECO:0000256" key="11">
    <source>
        <dbReference type="ARBA" id="ARBA00023242"/>
    </source>
</evidence>
<evidence type="ECO:0000313" key="14">
    <source>
        <dbReference type="EMBL" id="GAX15648.1"/>
    </source>
</evidence>
<evidence type="ECO:0000256" key="3">
    <source>
        <dbReference type="ARBA" id="ARBA00022722"/>
    </source>
</evidence>